<dbReference type="GO" id="GO:0003729">
    <property type="term" value="F:mRNA binding"/>
    <property type="evidence" value="ECO:0007669"/>
    <property type="project" value="TreeGrafter"/>
</dbReference>
<dbReference type="PANTHER" id="PTHR47933:SF11">
    <property type="entry name" value="PENTATRICOPEPTIDE REPEAT-CONTAINING PROTEIN 2"/>
    <property type="match status" value="1"/>
</dbReference>
<dbReference type="PANTHER" id="PTHR47933">
    <property type="entry name" value="PENTATRICOPEPTIDE REPEAT-CONTAINING PROTEIN 1, MITOCHONDRIAL"/>
    <property type="match status" value="1"/>
</dbReference>
<dbReference type="Proteomes" id="UP000076871">
    <property type="component" value="Unassembled WGS sequence"/>
</dbReference>
<dbReference type="InParanoid" id="A0A165I9T5"/>
<feature type="compositionally biased region" description="Basic and acidic residues" evidence="2">
    <location>
        <begin position="45"/>
        <end position="61"/>
    </location>
</feature>
<dbReference type="NCBIfam" id="TIGR00756">
    <property type="entry name" value="PPR"/>
    <property type="match status" value="1"/>
</dbReference>
<dbReference type="EMBL" id="KV427605">
    <property type="protein sequence ID" value="KZT12781.1"/>
    <property type="molecule type" value="Genomic_DNA"/>
</dbReference>
<organism evidence="3 4">
    <name type="scientific">Laetiporus sulphureus 93-53</name>
    <dbReference type="NCBI Taxonomy" id="1314785"/>
    <lineage>
        <taxon>Eukaryota</taxon>
        <taxon>Fungi</taxon>
        <taxon>Dikarya</taxon>
        <taxon>Basidiomycota</taxon>
        <taxon>Agaricomycotina</taxon>
        <taxon>Agaricomycetes</taxon>
        <taxon>Polyporales</taxon>
        <taxon>Laetiporus</taxon>
    </lineage>
</organism>
<dbReference type="InterPro" id="IPR051240">
    <property type="entry name" value="Mito_RNA-Proc/Resp"/>
</dbReference>
<protein>
    <recommendedName>
        <fullName evidence="5">Pentacotripeptide-repeat region of PRORP domain-containing protein</fullName>
    </recommendedName>
</protein>
<dbReference type="GeneID" id="63831083"/>
<dbReference type="RefSeq" id="XP_040770291.1">
    <property type="nucleotide sequence ID" value="XM_040914055.1"/>
</dbReference>
<gene>
    <name evidence="3" type="ORF">LAESUDRAFT_808323</name>
</gene>
<name>A0A165I9T5_9APHY</name>
<sequence length="588" mass="66283">MLRVSSLGLKRCHATPRYHSTRPCRSVAVAPSRKSDNECLPNDSIDGKDTKRNDVLRESKPVHGNATSSTVLTRTVIPPLEWPQRKPFVSRRARTTFFANKDAFFSTPPSPPSIAAWDDNVEPPAHISAHSGRVNLDASPALSSAQGSDKDLERIMATTSSGEEAWAAYQKLLASPHRTSPIPYALLHRLARILASSRTRTRPLFLRLLSVLSTLHTSGGTVQLWDWNALIDCAGKGWRKTRLEDLQAALDVYRDMIAQNAPGATFSGQHRRPPSPSPSPGPNINRPAIKPDTVTLTTLVNIAGRTLDQSSLRYALKLFESSGLTRNRITYLALVRYFTRKNDLVGVRDTLHNMRGDGFELDIDGLNACIWAFARNGHMNLAGLVYRIIRHHHLPEDETEYNSIDAAKQQLARMEGITIPDDVKSDAITFYTLIQCYAYHGDLVQSLEVFRDMMLLNEKYNFSNDSHKPNPAFAEEPSSTLPAFRAIFLGFARHGEARTLKEDQTLSRHLKRSQWTMANLDALFDSFLTLTHESKPSERTIYWILVAFKRLSGRDKPKLQRVWQKLEDKFGGGWGGRLERFRKRIHDE</sequence>
<evidence type="ECO:0000256" key="2">
    <source>
        <dbReference type="SAM" id="MobiDB-lite"/>
    </source>
</evidence>
<dbReference type="Gene3D" id="1.25.40.10">
    <property type="entry name" value="Tetratricopeptide repeat domain"/>
    <property type="match status" value="1"/>
</dbReference>
<keyword evidence="4" id="KW-1185">Reference proteome</keyword>
<evidence type="ECO:0000313" key="4">
    <source>
        <dbReference type="Proteomes" id="UP000076871"/>
    </source>
</evidence>
<keyword evidence="1" id="KW-0677">Repeat</keyword>
<evidence type="ECO:0000256" key="1">
    <source>
        <dbReference type="ARBA" id="ARBA00022737"/>
    </source>
</evidence>
<evidence type="ECO:0008006" key="5">
    <source>
        <dbReference type="Google" id="ProtNLM"/>
    </source>
</evidence>
<dbReference type="STRING" id="1314785.A0A165I9T5"/>
<accession>A0A165I9T5</accession>
<feature type="region of interest" description="Disordered" evidence="2">
    <location>
        <begin position="263"/>
        <end position="288"/>
    </location>
</feature>
<dbReference type="InterPro" id="IPR011990">
    <property type="entry name" value="TPR-like_helical_dom_sf"/>
</dbReference>
<feature type="region of interest" description="Disordered" evidence="2">
    <location>
        <begin position="29"/>
        <end position="69"/>
    </location>
</feature>
<dbReference type="InterPro" id="IPR002885">
    <property type="entry name" value="PPR_rpt"/>
</dbReference>
<evidence type="ECO:0000313" key="3">
    <source>
        <dbReference type="EMBL" id="KZT12781.1"/>
    </source>
</evidence>
<reference evidence="3 4" key="1">
    <citation type="journal article" date="2016" name="Mol. Biol. Evol.">
        <title>Comparative Genomics of Early-Diverging Mushroom-Forming Fungi Provides Insights into the Origins of Lignocellulose Decay Capabilities.</title>
        <authorList>
            <person name="Nagy L.G."/>
            <person name="Riley R."/>
            <person name="Tritt A."/>
            <person name="Adam C."/>
            <person name="Daum C."/>
            <person name="Floudas D."/>
            <person name="Sun H."/>
            <person name="Yadav J.S."/>
            <person name="Pangilinan J."/>
            <person name="Larsson K.H."/>
            <person name="Matsuura K."/>
            <person name="Barry K."/>
            <person name="Labutti K."/>
            <person name="Kuo R."/>
            <person name="Ohm R.A."/>
            <person name="Bhattacharya S.S."/>
            <person name="Shirouzu T."/>
            <person name="Yoshinaga Y."/>
            <person name="Martin F.M."/>
            <person name="Grigoriev I.V."/>
            <person name="Hibbett D.S."/>
        </authorList>
    </citation>
    <scope>NUCLEOTIDE SEQUENCE [LARGE SCALE GENOMIC DNA]</scope>
    <source>
        <strain evidence="3 4">93-53</strain>
    </source>
</reference>
<proteinExistence type="predicted"/>
<dbReference type="Pfam" id="PF01535">
    <property type="entry name" value="PPR"/>
    <property type="match status" value="1"/>
</dbReference>
<dbReference type="OrthoDB" id="1908178at2759"/>
<dbReference type="AlphaFoldDB" id="A0A165I9T5"/>